<protein>
    <recommendedName>
        <fullName evidence="3">Membrane-anchored protein</fullName>
    </recommendedName>
</protein>
<dbReference type="RefSeq" id="WP_069034948.1">
    <property type="nucleotide sequence ID" value="NZ_MDKC01000034.1"/>
</dbReference>
<dbReference type="InterPro" id="IPR025833">
    <property type="entry name" value="GDYXXLXY"/>
</dbReference>
<comment type="caution">
    <text evidence="1">The sequence shown here is derived from an EMBL/GenBank/DDBJ whole genome shotgun (WGS) entry which is preliminary data.</text>
</comment>
<evidence type="ECO:0008006" key="3">
    <source>
        <dbReference type="Google" id="ProtNLM"/>
    </source>
</evidence>
<dbReference type="Proteomes" id="UP000094580">
    <property type="component" value="Unassembled WGS sequence"/>
</dbReference>
<name>A0ABX2ZQ09_9BACI</name>
<dbReference type="Pfam" id="PF14345">
    <property type="entry name" value="GDYXXLXY"/>
    <property type="match status" value="1"/>
</dbReference>
<keyword evidence="2" id="KW-1185">Reference proteome</keyword>
<organism evidence="1 2">
    <name type="scientific">Gottfriedia luciferensis</name>
    <dbReference type="NCBI Taxonomy" id="178774"/>
    <lineage>
        <taxon>Bacteria</taxon>
        <taxon>Bacillati</taxon>
        <taxon>Bacillota</taxon>
        <taxon>Bacilli</taxon>
        <taxon>Bacillales</taxon>
        <taxon>Bacillaceae</taxon>
        <taxon>Gottfriedia</taxon>
    </lineage>
</organism>
<evidence type="ECO:0000313" key="2">
    <source>
        <dbReference type="Proteomes" id="UP000094580"/>
    </source>
</evidence>
<proteinExistence type="predicted"/>
<accession>A0ABX2ZQ09</accession>
<dbReference type="EMBL" id="MDKC01000034">
    <property type="protein sequence ID" value="ODG90579.1"/>
    <property type="molecule type" value="Genomic_DNA"/>
</dbReference>
<evidence type="ECO:0000313" key="1">
    <source>
        <dbReference type="EMBL" id="ODG90579.1"/>
    </source>
</evidence>
<gene>
    <name evidence="1" type="ORF">BED47_11960</name>
</gene>
<reference evidence="1 2" key="1">
    <citation type="submission" date="2016-07" db="EMBL/GenBank/DDBJ databases">
        <authorList>
            <person name="Townsley L."/>
            <person name="Shank E.A."/>
        </authorList>
    </citation>
    <scope>NUCLEOTIDE SEQUENCE [LARGE SCALE GENOMIC DNA]</scope>
    <source>
        <strain evidence="1 2">CH01</strain>
    </source>
</reference>
<sequence>MQNKKKLLLLSIIQFVLLLALLGNIMYFKQSADTFKIKSESLDPVEPLLGHYAALSYDFDSITMKNWKGEAKPKEGEKVYIVFQKGQNDIYQFDYVTDHRPKHSKYIKATIQYTYIAEEEEIVINHNLGRFYIPESQMDKYNQGGTKYIVTVQQKGDRSVVKAVDVQ</sequence>